<dbReference type="PROSITE" id="PS50157">
    <property type="entry name" value="ZINC_FINGER_C2H2_2"/>
    <property type="match status" value="1"/>
</dbReference>
<name>A0ABP1RIZ4_9HEXA</name>
<evidence type="ECO:0000313" key="3">
    <source>
        <dbReference type="EMBL" id="CAL8128976.1"/>
    </source>
</evidence>
<evidence type="ECO:0000256" key="1">
    <source>
        <dbReference type="PROSITE-ProRule" id="PRU00042"/>
    </source>
</evidence>
<dbReference type="SMART" id="SM00355">
    <property type="entry name" value="ZnF_C2H2"/>
    <property type="match status" value="2"/>
</dbReference>
<keyword evidence="1" id="KW-0863">Zinc-finger</keyword>
<sequence>MDTNENAVSNINDETSPGTISKVVCSTFRPAKSKAIIHERVYLRGRGISCRCGKWYPKKDHIKLKQHLNYYNIRRFFCDKCKELFPYGSRYKQHLLRKHNATMGGGSYCCGKCGGQFANRSLLMTHQIKKHNHLKSFGRRRCGRVIDASNPK</sequence>
<dbReference type="Proteomes" id="UP001642540">
    <property type="component" value="Unassembled WGS sequence"/>
</dbReference>
<dbReference type="Gene3D" id="3.30.160.60">
    <property type="entry name" value="Classic Zinc Finger"/>
    <property type="match status" value="1"/>
</dbReference>
<dbReference type="PROSITE" id="PS00028">
    <property type="entry name" value="ZINC_FINGER_C2H2_1"/>
    <property type="match status" value="1"/>
</dbReference>
<feature type="domain" description="C2H2-type" evidence="2">
    <location>
        <begin position="108"/>
        <end position="136"/>
    </location>
</feature>
<comment type="caution">
    <text evidence="3">The sequence shown here is derived from an EMBL/GenBank/DDBJ whole genome shotgun (WGS) entry which is preliminary data.</text>
</comment>
<dbReference type="SUPFAM" id="SSF57667">
    <property type="entry name" value="beta-beta-alpha zinc fingers"/>
    <property type="match status" value="1"/>
</dbReference>
<evidence type="ECO:0000259" key="2">
    <source>
        <dbReference type="PROSITE" id="PS50157"/>
    </source>
</evidence>
<keyword evidence="1" id="KW-0862">Zinc</keyword>
<dbReference type="EMBL" id="CAXLJM020000075">
    <property type="protein sequence ID" value="CAL8128976.1"/>
    <property type="molecule type" value="Genomic_DNA"/>
</dbReference>
<dbReference type="InterPro" id="IPR036236">
    <property type="entry name" value="Znf_C2H2_sf"/>
</dbReference>
<protein>
    <recommendedName>
        <fullName evidence="2">C2H2-type domain-containing protein</fullName>
    </recommendedName>
</protein>
<evidence type="ECO:0000313" key="4">
    <source>
        <dbReference type="Proteomes" id="UP001642540"/>
    </source>
</evidence>
<reference evidence="3 4" key="1">
    <citation type="submission" date="2024-08" db="EMBL/GenBank/DDBJ databases">
        <authorList>
            <person name="Cucini C."/>
            <person name="Frati F."/>
        </authorList>
    </citation>
    <scope>NUCLEOTIDE SEQUENCE [LARGE SCALE GENOMIC DNA]</scope>
</reference>
<proteinExistence type="predicted"/>
<keyword evidence="4" id="KW-1185">Reference proteome</keyword>
<gene>
    <name evidence="3" type="ORF">ODALV1_LOCUS22735</name>
</gene>
<accession>A0ABP1RIZ4</accession>
<dbReference type="InterPro" id="IPR013087">
    <property type="entry name" value="Znf_C2H2_type"/>
</dbReference>
<organism evidence="3 4">
    <name type="scientific">Orchesella dallaii</name>
    <dbReference type="NCBI Taxonomy" id="48710"/>
    <lineage>
        <taxon>Eukaryota</taxon>
        <taxon>Metazoa</taxon>
        <taxon>Ecdysozoa</taxon>
        <taxon>Arthropoda</taxon>
        <taxon>Hexapoda</taxon>
        <taxon>Collembola</taxon>
        <taxon>Entomobryomorpha</taxon>
        <taxon>Entomobryoidea</taxon>
        <taxon>Orchesellidae</taxon>
        <taxon>Orchesellinae</taxon>
        <taxon>Orchesella</taxon>
    </lineage>
</organism>
<keyword evidence="1" id="KW-0479">Metal-binding</keyword>